<evidence type="ECO:0008006" key="3">
    <source>
        <dbReference type="Google" id="ProtNLM"/>
    </source>
</evidence>
<protein>
    <recommendedName>
        <fullName evidence="3">NAD-dependent protein deacetylase, SIR2 family</fullName>
    </recommendedName>
</protein>
<keyword evidence="1" id="KW-0175">Coiled coil</keyword>
<dbReference type="EMBL" id="CACRUH010000058">
    <property type="protein sequence ID" value="VYU48807.1"/>
    <property type="molecule type" value="Genomic_DNA"/>
</dbReference>
<gene>
    <name evidence="2" type="ORF">CHLFYP18_01175</name>
</gene>
<proteinExistence type="predicted"/>
<reference evidence="2" key="1">
    <citation type="submission" date="2019-11" db="EMBL/GenBank/DDBJ databases">
        <authorList>
            <person name="Feng L."/>
        </authorList>
    </citation>
    <scope>NUCLEOTIDE SEQUENCE</scope>
    <source>
        <strain evidence="2">ChathewayiLFYP18</strain>
    </source>
</reference>
<dbReference type="AlphaFoldDB" id="A0A6N3F9S3"/>
<sequence>MPGVVYNEGQLAAVNWHDNGNGAAGQEMKRRLKMEENQNIRQEIAECEKLLIGLGEEWKAELVPDIANVYEKLAELTEGRDFFIVTTVTDARIFESGIDASRIVAPCGNETWRQCSRSCTKDIWEPGEIPDDICPHCGAPLTGNTIKAETYIEEGYLPQWNKYTAWLAGTLNKRLVILELGVGFAVPTVIRWPFEKTAALNKKAHMYRIHGKFAQLSAEMGETAVSVPVNSVEYFRNLYFNF</sequence>
<name>A0A6N3F9S3_9FIRM</name>
<accession>A0A6N3F9S3</accession>
<dbReference type="InterPro" id="IPR029035">
    <property type="entry name" value="DHS-like_NAD/FAD-binding_dom"/>
</dbReference>
<organism evidence="2">
    <name type="scientific">Hungatella hathewayi</name>
    <dbReference type="NCBI Taxonomy" id="154046"/>
    <lineage>
        <taxon>Bacteria</taxon>
        <taxon>Bacillati</taxon>
        <taxon>Bacillota</taxon>
        <taxon>Clostridia</taxon>
        <taxon>Lachnospirales</taxon>
        <taxon>Lachnospiraceae</taxon>
        <taxon>Hungatella</taxon>
    </lineage>
</organism>
<dbReference type="SUPFAM" id="SSF52467">
    <property type="entry name" value="DHS-like NAD/FAD-binding domain"/>
    <property type="match status" value="1"/>
</dbReference>
<evidence type="ECO:0000256" key="1">
    <source>
        <dbReference type="SAM" id="Coils"/>
    </source>
</evidence>
<feature type="coiled-coil region" evidence="1">
    <location>
        <begin position="30"/>
        <end position="57"/>
    </location>
</feature>
<evidence type="ECO:0000313" key="2">
    <source>
        <dbReference type="EMBL" id="VYU48807.1"/>
    </source>
</evidence>